<dbReference type="InterPro" id="IPR021874">
    <property type="entry name" value="Phage_Mu_Gp27"/>
</dbReference>
<dbReference type="AlphaFoldDB" id="A0A397P590"/>
<evidence type="ECO:0000313" key="1">
    <source>
        <dbReference type="EMBL" id="RIA44058.1"/>
    </source>
</evidence>
<reference evidence="1 2" key="1">
    <citation type="submission" date="2018-08" db="EMBL/GenBank/DDBJ databases">
        <title>Genomic Encyclopedia of Type Strains, Phase IV (KMG-IV): sequencing the most valuable type-strain genomes for metagenomic binning, comparative biology and taxonomic classification.</title>
        <authorList>
            <person name="Goeker M."/>
        </authorList>
    </citation>
    <scope>NUCLEOTIDE SEQUENCE [LARGE SCALE GENOMIC DNA]</scope>
    <source>
        <strain evidence="1 2">DSM 25527</strain>
    </source>
</reference>
<dbReference type="Pfam" id="PF11985">
    <property type="entry name" value="Phage_Mu_Gp27"/>
    <property type="match status" value="1"/>
</dbReference>
<dbReference type="EMBL" id="QXDC01000003">
    <property type="protein sequence ID" value="RIA44058.1"/>
    <property type="molecule type" value="Genomic_DNA"/>
</dbReference>
<protein>
    <submittedName>
        <fullName evidence="1">Uncharacterized protein DUF3486</fullName>
    </submittedName>
</protein>
<proteinExistence type="predicted"/>
<dbReference type="RefSeq" id="WP_119035823.1">
    <property type="nucleotide sequence ID" value="NZ_QXDC01000003.1"/>
</dbReference>
<dbReference type="Proteomes" id="UP000266568">
    <property type="component" value="Unassembled WGS sequence"/>
</dbReference>
<keyword evidence="2" id="KW-1185">Reference proteome</keyword>
<organism evidence="1 2">
    <name type="scientific">Hephaestia caeni</name>
    <dbReference type="NCBI Taxonomy" id="645617"/>
    <lineage>
        <taxon>Bacteria</taxon>
        <taxon>Pseudomonadati</taxon>
        <taxon>Pseudomonadota</taxon>
        <taxon>Alphaproteobacteria</taxon>
        <taxon>Sphingomonadales</taxon>
        <taxon>Sphingomonadaceae</taxon>
        <taxon>Hephaestia</taxon>
    </lineage>
</organism>
<sequence>MGDADRREGRGRLSSIDLLPDEAEPDVVWALAALRERKMPLNAILAEFNARLADRGIGSISKSAWSRYAVRKAIQFRQLDEVRRISDELVQSLGTDGPDQVTVAVAEMVKLAAFRLLERGLSTDEMGVGSKEVMELSRAVASAVTAQKVSADHRKRLEDQVKAKVDRAIDAAGDKLAGDHTLADPKAVLKAIREDVYGIFER</sequence>
<name>A0A397P590_9SPHN</name>
<dbReference type="OrthoDB" id="7594814at2"/>
<comment type="caution">
    <text evidence="1">The sequence shown here is derived from an EMBL/GenBank/DDBJ whole genome shotgun (WGS) entry which is preliminary data.</text>
</comment>
<evidence type="ECO:0000313" key="2">
    <source>
        <dbReference type="Proteomes" id="UP000266568"/>
    </source>
</evidence>
<accession>A0A397P590</accession>
<gene>
    <name evidence="1" type="ORF">DFR49_2294</name>
</gene>